<dbReference type="Proteomes" id="UP001230504">
    <property type="component" value="Unassembled WGS sequence"/>
</dbReference>
<evidence type="ECO:0000313" key="2">
    <source>
        <dbReference type="EMBL" id="KAK1595117.1"/>
    </source>
</evidence>
<gene>
    <name evidence="2" type="ORF">LY79DRAFT_119401</name>
</gene>
<dbReference type="RefSeq" id="XP_060416206.1">
    <property type="nucleotide sequence ID" value="XM_060550771.1"/>
</dbReference>
<feature type="region of interest" description="Disordered" evidence="1">
    <location>
        <begin position="60"/>
        <end position="79"/>
    </location>
</feature>
<dbReference type="EMBL" id="JAHLJV010000017">
    <property type="protein sequence ID" value="KAK1595117.1"/>
    <property type="molecule type" value="Genomic_DNA"/>
</dbReference>
<evidence type="ECO:0000313" key="3">
    <source>
        <dbReference type="Proteomes" id="UP001230504"/>
    </source>
</evidence>
<name>A0AAD8Q382_9PEZI</name>
<proteinExistence type="predicted"/>
<feature type="compositionally biased region" description="Basic and acidic residues" evidence="1">
    <location>
        <begin position="1"/>
        <end position="13"/>
    </location>
</feature>
<protein>
    <submittedName>
        <fullName evidence="2">Uncharacterized protein</fullName>
    </submittedName>
</protein>
<keyword evidence="3" id="KW-1185">Reference proteome</keyword>
<accession>A0AAD8Q382</accession>
<sequence length="172" mass="18990">MSALTEKEDRSSGDHPAWQARSGPLETLKKPGPSRQSKAKKSRAVFGVVYASLVRHRLRAQSSECTHSPRRQHATPRSGRARFANVSNLDARIRVNHHQSVGAVPCRAVPCRAELCSAIPSVDDACRAMRRVRRAFERTLSGLSLQTSQRGGTESKRVVWSSPRAGIRQVVD</sequence>
<dbReference type="GeneID" id="85435011"/>
<feature type="region of interest" description="Disordered" evidence="1">
    <location>
        <begin position="1"/>
        <end position="41"/>
    </location>
</feature>
<comment type="caution">
    <text evidence="2">The sequence shown here is derived from an EMBL/GenBank/DDBJ whole genome shotgun (WGS) entry which is preliminary data.</text>
</comment>
<organism evidence="2 3">
    <name type="scientific">Colletotrichum navitas</name>
    <dbReference type="NCBI Taxonomy" id="681940"/>
    <lineage>
        <taxon>Eukaryota</taxon>
        <taxon>Fungi</taxon>
        <taxon>Dikarya</taxon>
        <taxon>Ascomycota</taxon>
        <taxon>Pezizomycotina</taxon>
        <taxon>Sordariomycetes</taxon>
        <taxon>Hypocreomycetidae</taxon>
        <taxon>Glomerellales</taxon>
        <taxon>Glomerellaceae</taxon>
        <taxon>Colletotrichum</taxon>
        <taxon>Colletotrichum graminicola species complex</taxon>
    </lineage>
</organism>
<dbReference type="AlphaFoldDB" id="A0AAD8Q382"/>
<reference evidence="2" key="1">
    <citation type="submission" date="2021-06" db="EMBL/GenBank/DDBJ databases">
        <title>Comparative genomics, transcriptomics and evolutionary studies reveal genomic signatures of adaptation to plant cell wall in hemibiotrophic fungi.</title>
        <authorList>
            <consortium name="DOE Joint Genome Institute"/>
            <person name="Baroncelli R."/>
            <person name="Diaz J.F."/>
            <person name="Benocci T."/>
            <person name="Peng M."/>
            <person name="Battaglia E."/>
            <person name="Haridas S."/>
            <person name="Andreopoulos W."/>
            <person name="Labutti K."/>
            <person name="Pangilinan J."/>
            <person name="Floch G.L."/>
            <person name="Makela M.R."/>
            <person name="Henrissat B."/>
            <person name="Grigoriev I.V."/>
            <person name="Crouch J.A."/>
            <person name="De Vries R.P."/>
            <person name="Sukno S.A."/>
            <person name="Thon M.R."/>
        </authorList>
    </citation>
    <scope>NUCLEOTIDE SEQUENCE</scope>
    <source>
        <strain evidence="2">CBS 125086</strain>
    </source>
</reference>
<evidence type="ECO:0000256" key="1">
    <source>
        <dbReference type="SAM" id="MobiDB-lite"/>
    </source>
</evidence>